<accession>A0A4P9YCB2</accession>
<dbReference type="Proteomes" id="UP000281549">
    <property type="component" value="Unassembled WGS sequence"/>
</dbReference>
<evidence type="ECO:0000256" key="2">
    <source>
        <dbReference type="SAM" id="MobiDB-lite"/>
    </source>
</evidence>
<feature type="domain" description="Endonuclease/exonuclease/phosphatase" evidence="3">
    <location>
        <begin position="103"/>
        <end position="224"/>
    </location>
</feature>
<gene>
    <name evidence="4" type="ORF">ROZALSC1DRAFT_25215</name>
</gene>
<feature type="compositionally biased region" description="Low complexity" evidence="2">
    <location>
        <begin position="501"/>
        <end position="515"/>
    </location>
</feature>
<feature type="region of interest" description="Disordered" evidence="2">
    <location>
        <begin position="479"/>
        <end position="515"/>
    </location>
</feature>
<dbReference type="Gene3D" id="3.60.10.10">
    <property type="entry name" value="Endonuclease/exonuclease/phosphatase"/>
    <property type="match status" value="1"/>
</dbReference>
<name>A0A4P9YCB2_ROZAC</name>
<dbReference type="InterPro" id="IPR036691">
    <property type="entry name" value="Endo/exonu/phosph_ase_sf"/>
</dbReference>
<keyword evidence="1" id="KW-0175">Coiled coil</keyword>
<dbReference type="Pfam" id="PF14529">
    <property type="entry name" value="Exo_endo_phos_2"/>
    <property type="match status" value="1"/>
</dbReference>
<dbReference type="GO" id="GO:0003824">
    <property type="term" value="F:catalytic activity"/>
    <property type="evidence" value="ECO:0007669"/>
    <property type="project" value="InterPro"/>
</dbReference>
<evidence type="ECO:0000259" key="3">
    <source>
        <dbReference type="Pfam" id="PF14529"/>
    </source>
</evidence>
<organism evidence="4 5">
    <name type="scientific">Rozella allomycis (strain CSF55)</name>
    <dbReference type="NCBI Taxonomy" id="988480"/>
    <lineage>
        <taxon>Eukaryota</taxon>
        <taxon>Fungi</taxon>
        <taxon>Fungi incertae sedis</taxon>
        <taxon>Cryptomycota</taxon>
        <taxon>Cryptomycota incertae sedis</taxon>
        <taxon>Rozella</taxon>
    </lineage>
</organism>
<dbReference type="AlphaFoldDB" id="A0A4P9YCB2"/>
<feature type="coiled-coil region" evidence="1">
    <location>
        <begin position="324"/>
        <end position="351"/>
    </location>
</feature>
<reference evidence="5" key="1">
    <citation type="journal article" date="2018" name="Nat. Microbiol.">
        <title>Leveraging single-cell genomics to expand the fungal tree of life.</title>
        <authorList>
            <person name="Ahrendt S.R."/>
            <person name="Quandt C.A."/>
            <person name="Ciobanu D."/>
            <person name="Clum A."/>
            <person name="Salamov A."/>
            <person name="Andreopoulos B."/>
            <person name="Cheng J.F."/>
            <person name="Woyke T."/>
            <person name="Pelin A."/>
            <person name="Henrissat B."/>
            <person name="Reynolds N.K."/>
            <person name="Benny G.L."/>
            <person name="Smith M.E."/>
            <person name="James T.Y."/>
            <person name="Grigoriev I.V."/>
        </authorList>
    </citation>
    <scope>NUCLEOTIDE SEQUENCE [LARGE SCALE GENOMIC DNA]</scope>
    <source>
        <strain evidence="5">CSF55</strain>
    </source>
</reference>
<sequence>MINLGFHNSCGVAGKADAILNFYKSSNLNLMVVAETWLRPDDDPIFKGNVIFNVCQPSDEIILRGGRRGKGGLLILGNSINDFLLIKEDEAKRWIFFQYLNLKILALYLEPSANDSILEDLLDMLETETDHFNEDFVLIGDLNARSQLLTGDNSTNRRGVLLEKLLEEHNLTNIRSEKPQFTTRSAAGKGITDYFIVSDSLVNNVSTFQVFEELSLGGSDHRPMKLSLNLQSSNKHFKNFKRLNVRKFVDKETQEQFAITLKASLPEIKKLLSDTKSNMNLDKQAKVDEMWSIIKEWITSEAVTHVGYKRFKSYTSEYFWTPELIEESTRLDELTLEAQTLQDRMNQNDDQVIEAYRRVREANEVFRDRLHKRRVEVFHSIVTDLAKPQNNGAFMRMVRSVKKRKTKDHCQLDTRKMNDHIQFYKSTFGSEPMGLYQDERDIVNGSEDENLPLNDDNVLLSDNVNLSYINENNLLEKFPDLDGPSSSYSTSRQSKKISEISNLPAPDSPLLNSSNSSDLDEVMLIDLPGPSSISNSTSISNSNLIKNQTLPCQVDASTSNLSKGKSLNNDNEIILHEELSSISSLNSINSIQSNVNHEISNLPGAKSPILCSSSVSPSDLDG</sequence>
<evidence type="ECO:0000313" key="4">
    <source>
        <dbReference type="EMBL" id="RKP16492.1"/>
    </source>
</evidence>
<dbReference type="SUPFAM" id="SSF56219">
    <property type="entry name" value="DNase I-like"/>
    <property type="match status" value="1"/>
</dbReference>
<dbReference type="EMBL" id="ML006489">
    <property type="protein sequence ID" value="RKP16492.1"/>
    <property type="molecule type" value="Genomic_DNA"/>
</dbReference>
<dbReference type="InterPro" id="IPR005135">
    <property type="entry name" value="Endo/exonuclease/phosphatase"/>
</dbReference>
<evidence type="ECO:0000256" key="1">
    <source>
        <dbReference type="SAM" id="Coils"/>
    </source>
</evidence>
<protein>
    <submittedName>
        <fullName evidence="4">DNase I-like protein</fullName>
    </submittedName>
</protein>
<evidence type="ECO:0000313" key="5">
    <source>
        <dbReference type="Proteomes" id="UP000281549"/>
    </source>
</evidence>
<feature type="non-terminal residue" evidence="4">
    <location>
        <position position="622"/>
    </location>
</feature>
<proteinExistence type="predicted"/>